<organism evidence="3 4">
    <name type="scientific">Paractinoplanes deccanensis</name>
    <dbReference type="NCBI Taxonomy" id="113561"/>
    <lineage>
        <taxon>Bacteria</taxon>
        <taxon>Bacillati</taxon>
        <taxon>Actinomycetota</taxon>
        <taxon>Actinomycetes</taxon>
        <taxon>Micromonosporales</taxon>
        <taxon>Micromonosporaceae</taxon>
        <taxon>Paractinoplanes</taxon>
    </lineage>
</organism>
<evidence type="ECO:0000259" key="1">
    <source>
        <dbReference type="Pfam" id="PF21374"/>
    </source>
</evidence>
<evidence type="ECO:0000313" key="4">
    <source>
        <dbReference type="Proteomes" id="UP000609879"/>
    </source>
</evidence>
<dbReference type="Pfam" id="PF22772">
    <property type="entry name" value="WsaF_C"/>
    <property type="match status" value="1"/>
</dbReference>
<sequence length="391" mass="42702">MRLLRKHGARGFAQRVARVAYHKLGASALDFPLRYDDVADSRGLELAVPATRPAPGTPLGVGRICTPPGAGSGGHTTMFRMVEALEAAGHTCVIYLYDVFDGELERHTDVIRGAWPGVRAEIRSVAAGLAPLDAYVATGWPTAHVLASRSEVATRRLYFIQDFEPWFYPQGAEYALAEDTYRFGFRPITVGRMLADLLHDQFGATADVAEFGWDDAVYRCTEPSPREGVVFYAKRDTARRGFALGLLALREFHRRHPDQEIHLFGDPTVQMPFPVTNHGHLTPAQLSELYNRCAAGLALSFTNVSLVPDEMLACGVVPVTGESRYARASLDNPHVRWAPPTPLGLADALSDVVTGKAAAPAEISASVRPVAWDNAQRATVRAIEDEVYGPR</sequence>
<accession>A0ABQ3YBE1</accession>
<dbReference type="Gene3D" id="3.40.50.11090">
    <property type="match status" value="1"/>
</dbReference>
<keyword evidence="4" id="KW-1185">Reference proteome</keyword>
<evidence type="ECO:0000313" key="3">
    <source>
        <dbReference type="EMBL" id="GID77292.1"/>
    </source>
</evidence>
<comment type="caution">
    <text evidence="3">The sequence shown here is derived from an EMBL/GenBank/DDBJ whole genome shotgun (WGS) entry which is preliminary data.</text>
</comment>
<evidence type="ECO:0008006" key="5">
    <source>
        <dbReference type="Google" id="ProtNLM"/>
    </source>
</evidence>
<dbReference type="InterPro" id="IPR055050">
    <property type="entry name" value="WsaF_C"/>
</dbReference>
<dbReference type="SUPFAM" id="SSF53756">
    <property type="entry name" value="UDP-Glycosyltransferase/glycogen phosphorylase"/>
    <property type="match status" value="1"/>
</dbReference>
<dbReference type="InterPro" id="IPR048510">
    <property type="entry name" value="WsaF_N"/>
</dbReference>
<dbReference type="Proteomes" id="UP000609879">
    <property type="component" value="Unassembled WGS sequence"/>
</dbReference>
<dbReference type="Gene3D" id="3.40.50.2000">
    <property type="entry name" value="Glycogen Phosphorylase B"/>
    <property type="match status" value="1"/>
</dbReference>
<dbReference type="EMBL" id="BOMI01000117">
    <property type="protein sequence ID" value="GID77292.1"/>
    <property type="molecule type" value="Genomic_DNA"/>
</dbReference>
<evidence type="ECO:0000259" key="2">
    <source>
        <dbReference type="Pfam" id="PF22772"/>
    </source>
</evidence>
<proteinExistence type="predicted"/>
<gene>
    <name evidence="3" type="ORF">Ade02nite_59330</name>
</gene>
<dbReference type="Pfam" id="PF21374">
    <property type="entry name" value="WsaF_N"/>
    <property type="match status" value="1"/>
</dbReference>
<feature type="domain" description="WsaF C-terminal" evidence="2">
    <location>
        <begin position="229"/>
        <end position="349"/>
    </location>
</feature>
<protein>
    <recommendedName>
        <fullName evidence="5">Glycosyltransferase family 1 protein</fullName>
    </recommendedName>
</protein>
<name>A0ABQ3YBE1_9ACTN</name>
<feature type="domain" description="WsaF N-terminal" evidence="1">
    <location>
        <begin position="131"/>
        <end position="190"/>
    </location>
</feature>
<reference evidence="3 4" key="1">
    <citation type="submission" date="2021-01" db="EMBL/GenBank/DDBJ databases">
        <title>Whole genome shotgun sequence of Actinoplanes deccanensis NBRC 13994.</title>
        <authorList>
            <person name="Komaki H."/>
            <person name="Tamura T."/>
        </authorList>
    </citation>
    <scope>NUCLEOTIDE SEQUENCE [LARGE SCALE GENOMIC DNA]</scope>
    <source>
        <strain evidence="3 4">NBRC 13994</strain>
    </source>
</reference>